<dbReference type="Gene3D" id="3.90.25.10">
    <property type="entry name" value="UDP-galactose 4-epimerase, domain 1"/>
    <property type="match status" value="1"/>
</dbReference>
<dbReference type="HAMAP" id="MF_00956">
    <property type="entry name" value="GDP_fucose_synth"/>
    <property type="match status" value="1"/>
</dbReference>
<dbReference type="EC" id="1.1.1.271" evidence="5"/>
<evidence type="ECO:0000256" key="3">
    <source>
        <dbReference type="ARBA" id="ARBA00023002"/>
    </source>
</evidence>
<keyword evidence="4 5" id="KW-0413">Isomerase</keyword>
<feature type="binding site" evidence="5">
    <location>
        <position position="192"/>
    </location>
    <ligand>
        <name>substrate</name>
    </ligand>
</feature>
<feature type="binding site" evidence="5">
    <location>
        <position position="282"/>
    </location>
    <ligand>
        <name>substrate</name>
    </ligand>
</feature>
<dbReference type="GO" id="GO:0016853">
    <property type="term" value="F:isomerase activity"/>
    <property type="evidence" value="ECO:0007669"/>
    <property type="project" value="UniProtKB-KW"/>
</dbReference>
<feature type="site" description="Important for catalytic activity" evidence="5">
    <location>
        <position position="114"/>
    </location>
</feature>
<comment type="catalytic activity">
    <reaction evidence="5">
        <text>GDP-beta-L-fucose + NADP(+) = GDP-4-dehydro-alpha-D-rhamnose + NADPH + H(+)</text>
        <dbReference type="Rhea" id="RHEA:18885"/>
        <dbReference type="ChEBI" id="CHEBI:15378"/>
        <dbReference type="ChEBI" id="CHEBI:57273"/>
        <dbReference type="ChEBI" id="CHEBI:57783"/>
        <dbReference type="ChEBI" id="CHEBI:57964"/>
        <dbReference type="ChEBI" id="CHEBI:58349"/>
        <dbReference type="EC" id="1.1.1.271"/>
    </reaction>
</comment>
<name>A0A9D9G4G2_PROMR</name>
<dbReference type="InterPro" id="IPR036291">
    <property type="entry name" value="NAD(P)-bd_dom_sf"/>
</dbReference>
<comment type="function">
    <text evidence="5">Catalyzes the two-step NADP-dependent conversion of GDP-4-dehydro-6-deoxy-D-mannose to GDP-fucose, involving an epimerase and a reductase reaction.</text>
</comment>
<feature type="binding site" evidence="5">
    <location>
        <begin position="168"/>
        <end position="171"/>
    </location>
    <ligand>
        <name>NADP(+)</name>
        <dbReference type="ChEBI" id="CHEBI:58349"/>
    </ligand>
</feature>
<feature type="binding site" evidence="5">
    <location>
        <begin position="110"/>
        <end position="113"/>
    </location>
    <ligand>
        <name>NADP(+)</name>
        <dbReference type="ChEBI" id="CHEBI:58349"/>
    </ligand>
</feature>
<feature type="binding site" evidence="5">
    <location>
        <position position="214"/>
    </location>
    <ligand>
        <name>substrate</name>
    </ligand>
</feature>
<keyword evidence="5" id="KW-0511">Multifunctional enzyme</keyword>
<feature type="binding site" evidence="5">
    <location>
        <begin position="15"/>
        <end position="21"/>
    </location>
    <ligand>
        <name>NADP(+)</name>
        <dbReference type="ChEBI" id="CHEBI:58349"/>
    </ligand>
</feature>
<organism evidence="7">
    <name type="scientific">Prochlorococcus marinus XMU1424</name>
    <dbReference type="NCBI Taxonomy" id="2774497"/>
    <lineage>
        <taxon>Bacteria</taxon>
        <taxon>Bacillati</taxon>
        <taxon>Cyanobacteriota</taxon>
        <taxon>Cyanophyceae</taxon>
        <taxon>Synechococcales</taxon>
        <taxon>Prochlorococcaceae</taxon>
        <taxon>Prochlorococcus</taxon>
    </lineage>
</organism>
<comment type="pathway">
    <text evidence="5">Nucleotide-sugar biosynthesis; GDP-L-fucose biosynthesis via de novo pathway; GDP-L-fucose from GDP-alpha-D-mannose: step 2/2.</text>
</comment>
<feature type="binding site" evidence="5">
    <location>
        <position position="207"/>
    </location>
    <ligand>
        <name>substrate</name>
    </ligand>
</feature>
<dbReference type="GO" id="GO:0050577">
    <property type="term" value="F:GDP-L-fucose synthase activity"/>
    <property type="evidence" value="ECO:0007669"/>
    <property type="project" value="UniProtKB-UniRule"/>
</dbReference>
<accession>A0A9D9G4G2</accession>
<comment type="similarity">
    <text evidence="1 5">Belongs to the NAD(P)-dependent epimerase/dehydratase family. Fucose synthase subfamily.</text>
</comment>
<dbReference type="Gene3D" id="3.40.50.720">
    <property type="entry name" value="NAD(P)-binding Rossmann-like Domain"/>
    <property type="match status" value="1"/>
</dbReference>
<keyword evidence="2 5" id="KW-0521">NADP</keyword>
<dbReference type="InterPro" id="IPR028614">
    <property type="entry name" value="GDP_fucose/colitose_synth"/>
</dbReference>
<feature type="active site" description="Proton donor/acceptor" evidence="5">
    <location>
        <position position="141"/>
    </location>
</feature>
<gene>
    <name evidence="5" type="primary">fcl</name>
    <name evidence="7" type="ORF">JJ833_01565</name>
</gene>
<feature type="binding site" evidence="5">
    <location>
        <position position="184"/>
    </location>
    <ligand>
        <name>NADP(+)</name>
        <dbReference type="ChEBI" id="CHEBI:58349"/>
    </ligand>
</feature>
<evidence type="ECO:0000256" key="2">
    <source>
        <dbReference type="ARBA" id="ARBA00022857"/>
    </source>
</evidence>
<evidence type="ECO:0000313" key="7">
    <source>
        <dbReference type="EMBL" id="MBO6987531.1"/>
    </source>
</evidence>
<protein>
    <recommendedName>
        <fullName evidence="5">GDP-L-fucose synthase</fullName>
        <ecNumber evidence="5">1.1.1.271</ecNumber>
    </recommendedName>
    <alternativeName>
        <fullName evidence="5">GDP-4-keto-6-deoxy-D-mannose-3,5-epimerase-4-reductase</fullName>
    </alternativeName>
</protein>
<dbReference type="SUPFAM" id="SSF51735">
    <property type="entry name" value="NAD(P)-binding Rossmann-fold domains"/>
    <property type="match status" value="1"/>
</dbReference>
<dbReference type="AlphaFoldDB" id="A0A9D9G4G2"/>
<dbReference type="PANTHER" id="PTHR43238:SF1">
    <property type="entry name" value="GDP-L-FUCOSE SYNTHASE"/>
    <property type="match status" value="1"/>
</dbReference>
<dbReference type="GO" id="GO:0042351">
    <property type="term" value="P:'de novo' GDP-L-fucose biosynthetic process"/>
    <property type="evidence" value="ECO:0007669"/>
    <property type="project" value="UniProtKB-UniRule"/>
</dbReference>
<dbReference type="PANTHER" id="PTHR43238">
    <property type="entry name" value="GDP-L-FUCOSE SYNTHASE"/>
    <property type="match status" value="1"/>
</dbReference>
<dbReference type="InterPro" id="IPR001509">
    <property type="entry name" value="Epimerase_deHydtase"/>
</dbReference>
<evidence type="ECO:0000256" key="4">
    <source>
        <dbReference type="ARBA" id="ARBA00023235"/>
    </source>
</evidence>
<sequence length="327" mass="36891">MLNLISKNEKIFIAGHNGMVGRSIYRSLIDSGYKNLLTVSRKNLDLVEVDKVNNWFKDNKPSVVIIAAAKVGGIMANKSNPVGFLLDNLKIQNNLIEASFNNNVKRLLFLGSSCIYPKYAKQPIKEEYLLSGSLEPSNDSYAVAKIAGIKLCEAMRKQYNFDSLCLMPTNLYGPGDNYHLENSHVIPGLLRKFHEAKINKKDHITCWGSGKPLREFLHVNDLGNACKFVLEKWEPKINDDEFSSNFLNVGTGKDLSIKDLALLISKITSFKGEIKWDSTKPDGTPRKLLDISKIKKLGWQPKISLEKGLTHTYEDFCNQLNKKDLRL</sequence>
<dbReference type="CDD" id="cd05239">
    <property type="entry name" value="GDP_FS_SDR_e"/>
    <property type="match status" value="1"/>
</dbReference>
<keyword evidence="3 5" id="KW-0560">Oxidoreductase</keyword>
<dbReference type="GO" id="GO:0070401">
    <property type="term" value="F:NADP+ binding"/>
    <property type="evidence" value="ECO:0007669"/>
    <property type="project" value="UniProtKB-UniRule"/>
</dbReference>
<feature type="domain" description="NAD-dependent epimerase/dehydratase" evidence="6">
    <location>
        <begin position="11"/>
        <end position="234"/>
    </location>
</feature>
<reference evidence="7" key="1">
    <citation type="journal article" date="2021" name="Front. Mar. Sci.">
        <title>Genomes of Diverse Isolates of Prochlorococcus High-Light-Adapted Clade II in the Western Pacific Ocean.</title>
        <authorList>
            <person name="Yan W."/>
            <person name="Feng X."/>
            <person name="Zhang W."/>
            <person name="Nawaz M.Z."/>
            <person name="Luo T."/>
            <person name="Zhang R."/>
            <person name="Jiao N."/>
        </authorList>
    </citation>
    <scope>NUCLEOTIDE SEQUENCE</scope>
    <source>
        <strain evidence="7">XMU1424</strain>
    </source>
</reference>
<dbReference type="Pfam" id="PF01370">
    <property type="entry name" value="Epimerase"/>
    <property type="match status" value="1"/>
</dbReference>
<comment type="caution">
    <text evidence="7">The sequence shown here is derived from an EMBL/GenBank/DDBJ whole genome shotgun (WGS) entry which is preliminary data.</text>
</comment>
<feature type="site" description="Important for catalytic activity" evidence="5">
    <location>
        <position position="112"/>
    </location>
</feature>
<dbReference type="EMBL" id="JAEPLE010000001">
    <property type="protein sequence ID" value="MBO6987531.1"/>
    <property type="molecule type" value="Genomic_DNA"/>
</dbReference>
<proteinExistence type="inferred from homology"/>
<evidence type="ECO:0000256" key="5">
    <source>
        <dbReference type="HAMAP-Rule" id="MF_00956"/>
    </source>
</evidence>
<evidence type="ECO:0000259" key="6">
    <source>
        <dbReference type="Pfam" id="PF01370"/>
    </source>
</evidence>
<feature type="binding site" evidence="5">
    <location>
        <position position="145"/>
    </location>
    <ligand>
        <name>NADP(+)</name>
        <dbReference type="ChEBI" id="CHEBI:58349"/>
    </ligand>
</feature>
<evidence type="ECO:0000256" key="1">
    <source>
        <dbReference type="ARBA" id="ARBA00005959"/>
    </source>
</evidence>